<protein>
    <submittedName>
        <fullName evidence="3">Pimeloyl-ACP methyl ester carboxylesterase</fullName>
    </submittedName>
</protein>
<dbReference type="AlphaFoldDB" id="A0A2T0KG10"/>
<dbReference type="GO" id="GO:0016787">
    <property type="term" value="F:hydrolase activity"/>
    <property type="evidence" value="ECO:0007669"/>
    <property type="project" value="UniProtKB-KW"/>
</dbReference>
<comment type="caution">
    <text evidence="3">The sequence shown here is derived from an EMBL/GenBank/DDBJ whole genome shotgun (WGS) entry which is preliminary data.</text>
</comment>
<dbReference type="RefSeq" id="WP_239166202.1">
    <property type="nucleotide sequence ID" value="NZ_BOMO01000034.1"/>
</dbReference>
<organism evidence="3 4">
    <name type="scientific">Actinoplanes italicus</name>
    <dbReference type="NCBI Taxonomy" id="113567"/>
    <lineage>
        <taxon>Bacteria</taxon>
        <taxon>Bacillati</taxon>
        <taxon>Actinomycetota</taxon>
        <taxon>Actinomycetes</taxon>
        <taxon>Micromonosporales</taxon>
        <taxon>Micromonosporaceae</taxon>
        <taxon>Actinoplanes</taxon>
    </lineage>
</organism>
<dbReference type="InterPro" id="IPR000073">
    <property type="entry name" value="AB_hydrolase_1"/>
</dbReference>
<keyword evidence="4" id="KW-1185">Reference proteome</keyword>
<evidence type="ECO:0000256" key="1">
    <source>
        <dbReference type="ARBA" id="ARBA00022801"/>
    </source>
</evidence>
<dbReference type="Pfam" id="PF00561">
    <property type="entry name" value="Abhydrolase_1"/>
    <property type="match status" value="1"/>
</dbReference>
<dbReference type="Proteomes" id="UP000239415">
    <property type="component" value="Unassembled WGS sequence"/>
</dbReference>
<dbReference type="InterPro" id="IPR029058">
    <property type="entry name" value="AB_hydrolase_fold"/>
</dbReference>
<name>A0A2T0KG10_9ACTN</name>
<reference evidence="3 4" key="1">
    <citation type="submission" date="2018-03" db="EMBL/GenBank/DDBJ databases">
        <title>Genomic Encyclopedia of Archaeal and Bacterial Type Strains, Phase II (KMG-II): from individual species to whole genera.</title>
        <authorList>
            <person name="Goeker M."/>
        </authorList>
    </citation>
    <scope>NUCLEOTIDE SEQUENCE [LARGE SCALE GENOMIC DNA]</scope>
    <source>
        <strain evidence="3 4">DSM 43146</strain>
    </source>
</reference>
<feature type="domain" description="AB hydrolase-1" evidence="2">
    <location>
        <begin position="31"/>
        <end position="131"/>
    </location>
</feature>
<dbReference type="PRINTS" id="PR00412">
    <property type="entry name" value="EPOXHYDRLASE"/>
</dbReference>
<dbReference type="InterPro" id="IPR000639">
    <property type="entry name" value="Epox_hydrolase-like"/>
</dbReference>
<dbReference type="PANTHER" id="PTHR43329">
    <property type="entry name" value="EPOXIDE HYDROLASE"/>
    <property type="match status" value="1"/>
</dbReference>
<evidence type="ECO:0000313" key="3">
    <source>
        <dbReference type="EMBL" id="PRX22098.1"/>
    </source>
</evidence>
<evidence type="ECO:0000313" key="4">
    <source>
        <dbReference type="Proteomes" id="UP000239415"/>
    </source>
</evidence>
<dbReference type="SUPFAM" id="SSF53474">
    <property type="entry name" value="alpha/beta-Hydrolases"/>
    <property type="match status" value="1"/>
</dbReference>
<keyword evidence="1" id="KW-0378">Hydrolase</keyword>
<accession>A0A2T0KG10</accession>
<gene>
    <name evidence="3" type="ORF">CLV67_105275</name>
</gene>
<proteinExistence type="predicted"/>
<dbReference type="Gene3D" id="3.40.50.1820">
    <property type="entry name" value="alpha/beta hydrolase"/>
    <property type="match status" value="1"/>
</dbReference>
<evidence type="ECO:0000259" key="2">
    <source>
        <dbReference type="Pfam" id="PF00561"/>
    </source>
</evidence>
<sequence length="310" mass="34894">MTSHFPEPTMIAVNGVELEVFEAGRENAGRPIVLCHGWPEHAFSWRHQIPALVAAGYHVIVPNQRGYGNSSRPAEVTDYDIEKLSGDLVGLLDHYGYEDATFVGHDWGAFVVWGLTLLHPKRVNRVINLSLPYQERGERPWIEVMEEFLGGDFYFVHFNRQPGVADAVFDENTDRFLRNLYRKNLPPAEPGPGMAMIDLARAGTPLGEPVMSDDELAVLVAAFESSGFTGGVNWYRNLDRNWHLLVDVEPVINQPTLMIYGERDTIAKSPNLAEFVPNVEVVDLDCGHWIQEEMPEETNRAILKWLGDTA</sequence>
<dbReference type="EMBL" id="PVMZ01000005">
    <property type="protein sequence ID" value="PRX22098.1"/>
    <property type="molecule type" value="Genomic_DNA"/>
</dbReference>